<feature type="compositionally biased region" description="Low complexity" evidence="1">
    <location>
        <begin position="230"/>
        <end position="251"/>
    </location>
</feature>
<feature type="region of interest" description="Disordered" evidence="1">
    <location>
        <begin position="663"/>
        <end position="712"/>
    </location>
</feature>
<evidence type="ECO:0000313" key="3">
    <source>
        <dbReference type="Proteomes" id="UP000245207"/>
    </source>
</evidence>
<dbReference type="PANTHER" id="PTHR31008:SF46">
    <property type="match status" value="1"/>
</dbReference>
<feature type="region of interest" description="Disordered" evidence="1">
    <location>
        <begin position="384"/>
        <end position="598"/>
    </location>
</feature>
<feature type="region of interest" description="Disordered" evidence="1">
    <location>
        <begin position="807"/>
        <end position="858"/>
    </location>
</feature>
<proteinExistence type="predicted"/>
<dbReference type="AlphaFoldDB" id="A0A2U1MYM8"/>
<feature type="compositionally biased region" description="Polar residues" evidence="1">
    <location>
        <begin position="451"/>
        <end position="474"/>
    </location>
</feature>
<gene>
    <name evidence="2" type="ORF">CTI12_AA323880</name>
</gene>
<dbReference type="EMBL" id="PKPP01004053">
    <property type="protein sequence ID" value="PWA66326.1"/>
    <property type="molecule type" value="Genomic_DNA"/>
</dbReference>
<feature type="compositionally biased region" description="Polar residues" evidence="1">
    <location>
        <begin position="837"/>
        <end position="846"/>
    </location>
</feature>
<protein>
    <submittedName>
        <fullName evidence="2">Uncharacterized protein</fullName>
    </submittedName>
</protein>
<feature type="region of interest" description="Disordered" evidence="1">
    <location>
        <begin position="291"/>
        <end position="318"/>
    </location>
</feature>
<evidence type="ECO:0000256" key="1">
    <source>
        <dbReference type="SAM" id="MobiDB-lite"/>
    </source>
</evidence>
<feature type="compositionally biased region" description="Acidic residues" evidence="1">
    <location>
        <begin position="206"/>
        <end position="221"/>
    </location>
</feature>
<evidence type="ECO:0000313" key="2">
    <source>
        <dbReference type="EMBL" id="PWA66326.1"/>
    </source>
</evidence>
<sequence length="884" mass="97635">MESDKTRWLGVMEGGNSTDDGNGILDHVEFHLFPSHNRYEAIVLSSNKEENVASGSLEQLSLHIPEIKNLSSKGFDTKFKVLPPENADDASWFTTATLTRFLEIVGLPDIISIGKEISQLEETREFQLSLSNKVEADITTSTESKNELLVAVDLRLTALKEELAAAVNRAIGSKCSADDIYELGNFALHIGAKNLRDSLQRSVELTTEDEDSANSSEEDQPSAERSRTLSRSAVPRRSASPMRRIQIGRSGSRRAAALSIKSLNYFPANKMASQRDAAGANKTVLRRWSSSLGDKADVSSPSSPKNEAPNGETEPDKYINKTETCAETSENISFVPEKQATEQLRVEVDTIEPERDETCEKIRVSTEWIQQKGAELNEMFTELMESKPDSHETVTSDGSKIQNHKEQRGGFYDLYKKKREEKLQGEATRKKVAKDDNKKVKTATTKVSGGNRRQASANEPQKTPKKSTQLINSRTTKPSPVKKSTSKLSPLPPTRKSWPSTPSPQASVASPVRTPPRPSSTKSTPTNQKPQSAALVSRSSAKVENLQPRSKSLTPTKPDPKKRIKSVNEKQPTVTETSKGAKTKFQAPKSDTTDTAKPSFYNKVTKKSSVVPLETKPFLRKGSGIGPGVGPVVIKSKVVAQPEETLLSSEDLIKPEENKLVNTIDITSRNQENENETPENRASLDIEPEVVSPAKYEEPRAEPPEINTMGEEELEISPTAWVVTEDPHEDEIVPFKESPIQLASPANVTSPVGYSHPRVRHSLSMLLEDRNEVDMDQWGNAEHPPTMIYQKDAPKGLKRLLKFARKAKADSHLTGWSSPSTFSEGDDDAEESKGHSSRFNVQNHQSIPEGHVSASMNTTKATRSFFSLSAFRGSKTNETKIRHH</sequence>
<feature type="compositionally biased region" description="Basic and acidic residues" evidence="1">
    <location>
        <begin position="403"/>
        <end position="439"/>
    </location>
</feature>
<feature type="compositionally biased region" description="Polar residues" evidence="1">
    <location>
        <begin position="537"/>
        <end position="555"/>
    </location>
</feature>
<dbReference type="PANTHER" id="PTHR31008">
    <property type="entry name" value="COP1-INTERACTING PROTEIN-RELATED"/>
    <property type="match status" value="1"/>
</dbReference>
<reference evidence="2 3" key="1">
    <citation type="journal article" date="2018" name="Mol. Plant">
        <title>The genome of Artemisia annua provides insight into the evolution of Asteraceae family and artemisinin biosynthesis.</title>
        <authorList>
            <person name="Shen Q."/>
            <person name="Zhang L."/>
            <person name="Liao Z."/>
            <person name="Wang S."/>
            <person name="Yan T."/>
            <person name="Shi P."/>
            <person name="Liu M."/>
            <person name="Fu X."/>
            <person name="Pan Q."/>
            <person name="Wang Y."/>
            <person name="Lv Z."/>
            <person name="Lu X."/>
            <person name="Zhang F."/>
            <person name="Jiang W."/>
            <person name="Ma Y."/>
            <person name="Chen M."/>
            <person name="Hao X."/>
            <person name="Li L."/>
            <person name="Tang Y."/>
            <person name="Lv G."/>
            <person name="Zhou Y."/>
            <person name="Sun X."/>
            <person name="Brodelius P.E."/>
            <person name="Rose J.K.C."/>
            <person name="Tang K."/>
        </authorList>
    </citation>
    <scope>NUCLEOTIDE SEQUENCE [LARGE SCALE GENOMIC DNA]</scope>
    <source>
        <strain evidence="3">cv. Huhao1</strain>
        <tissue evidence="2">Leaf</tissue>
    </source>
</reference>
<dbReference type="OrthoDB" id="1687502at2759"/>
<feature type="compositionally biased region" description="Polar residues" evidence="1">
    <location>
        <begin position="497"/>
        <end position="506"/>
    </location>
</feature>
<feature type="compositionally biased region" description="Polar residues" evidence="1">
    <location>
        <begin position="569"/>
        <end position="580"/>
    </location>
</feature>
<name>A0A2U1MYM8_ARTAN</name>
<dbReference type="STRING" id="35608.A0A2U1MYM8"/>
<accession>A0A2U1MYM8</accession>
<feature type="compositionally biased region" description="Polar residues" evidence="1">
    <location>
        <begin position="814"/>
        <end position="823"/>
    </location>
</feature>
<feature type="compositionally biased region" description="Basic and acidic residues" evidence="1">
    <location>
        <begin position="384"/>
        <end position="394"/>
    </location>
</feature>
<comment type="caution">
    <text evidence="2">The sequence shown here is derived from an EMBL/GenBank/DDBJ whole genome shotgun (WGS) entry which is preliminary data.</text>
</comment>
<organism evidence="2 3">
    <name type="scientific">Artemisia annua</name>
    <name type="common">Sweet wormwood</name>
    <dbReference type="NCBI Taxonomy" id="35608"/>
    <lineage>
        <taxon>Eukaryota</taxon>
        <taxon>Viridiplantae</taxon>
        <taxon>Streptophyta</taxon>
        <taxon>Embryophyta</taxon>
        <taxon>Tracheophyta</taxon>
        <taxon>Spermatophyta</taxon>
        <taxon>Magnoliopsida</taxon>
        <taxon>eudicotyledons</taxon>
        <taxon>Gunneridae</taxon>
        <taxon>Pentapetalae</taxon>
        <taxon>asterids</taxon>
        <taxon>campanulids</taxon>
        <taxon>Asterales</taxon>
        <taxon>Asteraceae</taxon>
        <taxon>Asteroideae</taxon>
        <taxon>Anthemideae</taxon>
        <taxon>Artemisiinae</taxon>
        <taxon>Artemisia</taxon>
    </lineage>
</organism>
<keyword evidence="3" id="KW-1185">Reference proteome</keyword>
<feature type="region of interest" description="Disordered" evidence="1">
    <location>
        <begin position="203"/>
        <end position="251"/>
    </location>
</feature>
<feature type="compositionally biased region" description="Low complexity" evidence="1">
    <location>
        <begin position="475"/>
        <end position="489"/>
    </location>
</feature>
<dbReference type="Proteomes" id="UP000245207">
    <property type="component" value="Unassembled WGS sequence"/>
</dbReference>